<accession>A0ABX2TG55</accession>
<keyword evidence="3" id="KW-1185">Reference proteome</keyword>
<name>A0ABX2TG55_9PROT</name>
<comment type="caution">
    <text evidence="2">The sequence shown here is derived from an EMBL/GenBank/DDBJ whole genome shotgun (WGS) entry which is preliminary data.</text>
</comment>
<sequence>MTGTHHDEGMYETFNPVIFIIGILAAAGLLLILPIGFIFHPVPLLYAALAATALFFVVIFMITAVPKA</sequence>
<feature type="transmembrane region" description="Helical" evidence="1">
    <location>
        <begin position="45"/>
        <end position="65"/>
    </location>
</feature>
<gene>
    <name evidence="2" type="ORF">HND93_26790</name>
</gene>
<evidence type="ECO:0000256" key="1">
    <source>
        <dbReference type="SAM" id="Phobius"/>
    </source>
</evidence>
<evidence type="ECO:0008006" key="4">
    <source>
        <dbReference type="Google" id="ProtNLM"/>
    </source>
</evidence>
<reference evidence="2 3" key="1">
    <citation type="submission" date="2020-05" db="EMBL/GenBank/DDBJ databases">
        <title>Azospirillum oleiclasticum sp. nov, a nitrogen-fixing and heavy crude oil-emulsifying bacterium isolated from the crude oil of Yumen Oilfield.</title>
        <authorList>
            <person name="Wu D."/>
            <person name="Cai M."/>
            <person name="Zhang X."/>
        </authorList>
    </citation>
    <scope>NUCLEOTIDE SEQUENCE [LARGE SCALE GENOMIC DNA]</scope>
    <source>
        <strain evidence="2 3">ROY-1-1-2</strain>
    </source>
</reference>
<organism evidence="2 3">
    <name type="scientific">Azospirillum oleiclasticum</name>
    <dbReference type="NCBI Taxonomy" id="2735135"/>
    <lineage>
        <taxon>Bacteria</taxon>
        <taxon>Pseudomonadati</taxon>
        <taxon>Pseudomonadota</taxon>
        <taxon>Alphaproteobacteria</taxon>
        <taxon>Rhodospirillales</taxon>
        <taxon>Azospirillaceae</taxon>
        <taxon>Azospirillum</taxon>
    </lineage>
</organism>
<protein>
    <recommendedName>
        <fullName evidence="4">DUF3096 domain-containing protein</fullName>
    </recommendedName>
</protein>
<keyword evidence="1" id="KW-1133">Transmembrane helix</keyword>
<dbReference type="Proteomes" id="UP000584642">
    <property type="component" value="Unassembled WGS sequence"/>
</dbReference>
<proteinExistence type="predicted"/>
<keyword evidence="1" id="KW-0812">Transmembrane</keyword>
<dbReference type="RefSeq" id="WP_180285103.1">
    <property type="nucleotide sequence ID" value="NZ_JABFDB010000026.1"/>
</dbReference>
<keyword evidence="1" id="KW-0472">Membrane</keyword>
<feature type="transmembrane region" description="Helical" evidence="1">
    <location>
        <begin position="17"/>
        <end position="39"/>
    </location>
</feature>
<dbReference type="EMBL" id="JABFDB010000026">
    <property type="protein sequence ID" value="NYZ23324.1"/>
    <property type="molecule type" value="Genomic_DNA"/>
</dbReference>
<evidence type="ECO:0000313" key="3">
    <source>
        <dbReference type="Proteomes" id="UP000584642"/>
    </source>
</evidence>
<evidence type="ECO:0000313" key="2">
    <source>
        <dbReference type="EMBL" id="NYZ23324.1"/>
    </source>
</evidence>